<evidence type="ECO:0000313" key="1">
    <source>
        <dbReference type="EMBL" id="TNN75324.1"/>
    </source>
</evidence>
<protein>
    <submittedName>
        <fullName evidence="1">Uncharacterized protein</fullName>
    </submittedName>
</protein>
<keyword evidence="2" id="KW-1185">Reference proteome</keyword>
<dbReference type="AlphaFoldDB" id="A0A4Z2ID79"/>
<dbReference type="Proteomes" id="UP000314294">
    <property type="component" value="Unassembled WGS sequence"/>
</dbReference>
<evidence type="ECO:0000313" key="2">
    <source>
        <dbReference type="Proteomes" id="UP000314294"/>
    </source>
</evidence>
<name>A0A4Z2ID79_9TELE</name>
<proteinExistence type="predicted"/>
<organism evidence="1 2">
    <name type="scientific">Liparis tanakae</name>
    <name type="common">Tanaka's snailfish</name>
    <dbReference type="NCBI Taxonomy" id="230148"/>
    <lineage>
        <taxon>Eukaryota</taxon>
        <taxon>Metazoa</taxon>
        <taxon>Chordata</taxon>
        <taxon>Craniata</taxon>
        <taxon>Vertebrata</taxon>
        <taxon>Euteleostomi</taxon>
        <taxon>Actinopterygii</taxon>
        <taxon>Neopterygii</taxon>
        <taxon>Teleostei</taxon>
        <taxon>Neoteleostei</taxon>
        <taxon>Acanthomorphata</taxon>
        <taxon>Eupercaria</taxon>
        <taxon>Perciformes</taxon>
        <taxon>Cottioidei</taxon>
        <taxon>Cottales</taxon>
        <taxon>Liparidae</taxon>
        <taxon>Liparis</taxon>
    </lineage>
</organism>
<gene>
    <name evidence="1" type="ORF">EYF80_014371</name>
</gene>
<comment type="caution">
    <text evidence="1">The sequence shown here is derived from an EMBL/GenBank/DDBJ whole genome shotgun (WGS) entry which is preliminary data.</text>
</comment>
<sequence length="62" mass="6929">MFSSHTFDHSMYLVPLGPVTRRCRPHRSHIDETSGTTAVSKGQVVALRVPSDVYRGSGDEWL</sequence>
<accession>A0A4Z2ID79</accession>
<dbReference type="EMBL" id="SRLO01000104">
    <property type="protein sequence ID" value="TNN75324.1"/>
    <property type="molecule type" value="Genomic_DNA"/>
</dbReference>
<reference evidence="1 2" key="1">
    <citation type="submission" date="2019-03" db="EMBL/GenBank/DDBJ databases">
        <title>First draft genome of Liparis tanakae, snailfish: a comprehensive survey of snailfish specific genes.</title>
        <authorList>
            <person name="Kim W."/>
            <person name="Song I."/>
            <person name="Jeong J.-H."/>
            <person name="Kim D."/>
            <person name="Kim S."/>
            <person name="Ryu S."/>
            <person name="Song J.Y."/>
            <person name="Lee S.K."/>
        </authorList>
    </citation>
    <scope>NUCLEOTIDE SEQUENCE [LARGE SCALE GENOMIC DNA]</scope>
    <source>
        <tissue evidence="1">Muscle</tissue>
    </source>
</reference>